<dbReference type="Gene3D" id="3.75.10.10">
    <property type="entry name" value="L-arginine/glycine Amidinotransferase, Chain A"/>
    <property type="match status" value="2"/>
</dbReference>
<evidence type="ECO:0000256" key="15">
    <source>
        <dbReference type="ARBA" id="ARBA00023015"/>
    </source>
</evidence>
<sequence>MAQGAVIHVAPEQPTHAVCVVGTATQLDVCGSAPKGCTTFGITASPGVVVDVAHSPPAKKSITGASKWPLDPELEVTLQVKAASSSTDDQKVRISYYVPKASPIQALLYLTGVEISLSTDVTRTGKAGRAKPARARKDQSTWTWGPCGQGAILLVNCDKENPKSSKMDFEDDMVLDNKDLQDMSPMTLSTKTPKDFFAKYQLVLHVAKAKMNKVRVFRVTRGKLPSRYKVVLGPKQFSHRLELPGGQHSTDFYVEGLAFPDADFQGLIPLTVSLLDISNPDLPEALVFQDSVTFRVAPWIMTPNTQPPQEVYVCRISENEDFLKSLTDLTKKAKCKLTVCPEEENLDDQWMQDEMEIGYIQAPHKTLPVVFDSPRDRGLKDFPIKRVMGPNFGYVTRGPYTTEVTGLDAFGNLEVSPPVTVRGKEYPLGRILIGSSGYSSNESRDMHQALQDFLCAQQVQAPVRLFSDWLFVGHIDEFLSFVPAPDRQGFRLLMSSPRACYQLFQEHQSQGHGEAPLFEGIPRRNQTINDILSNKKLRDQNAYVESCIDWNRVVLKQELGLAEGDIIDIPQLFKLVGNSRGNPKAEAFFPNMVNMLVLGKHLGIPKPFGPIIDGSCCLEEKVRSLLEPLGLHCTFINDFYAYHVYHGEVHCGTNVRRKPFAFNYQGEKQAHLGGTEALNPYRGGVAFLPLLKKIETGIESPVLLRVGCAPENCESFTIRGSPRILIHISSSVIAGKGEAVVWRPMTQPMEALVRMVSPSPAVDEDKVLISYYCPDKESPTATAVLYLTGIEISLEADIYRDGQLDMPSDKQAKKRWVWGPNGWGAILLAKCNPGDTGGPDDQSIDQEVSKEIQNLSQMTLTVEGPASVLKDYWLILHTSKEEASKARVYLHQKDTYKLVVGPNKPVHVLAPFENQGKETFYIEALEFPSASFTGLISFSVSLVEMSHDQLIPEIPLYKDTVVFRVAPYIFTPSTQMPLEVYLCREMQIKGFVDTVARLSEKSNVQVAFVYEDPSRQGKWLQDEMAFCYTQAPHKTVSLVLDTPRVSKLDDFPMKYSLSPGIGYLMHQTEDQGVGSLDSIGNLIVSPPVKAQGKDYPLGRVLIGGSFYPSSEGRNMSKTLRDFVCAQQVQAPVELFSDWLMTGHMDEFMCFVPVKDKNGDGKGFRLLLASPSACYELFEQKQKEGFGDVNLFEEVRADQLLSNGRETKSISQILADQNLRKQNEYVEKCISLNRTLLKKELGLVEKDIIAIPQLFCLELLTNVPSNQQTSKLYARPFFPDMLQMVVLDKNLGIPKPFGPHIKGTCCLEQRVCDLLEPLGLKCTFIEDFDCYLTNMGDACACIIVRRVPFAFKWWKMIP</sequence>
<dbReference type="Proteomes" id="UP001488838">
    <property type="component" value="Unassembled WGS sequence"/>
</dbReference>
<dbReference type="FunFam" id="3.75.10.10:FF:000003">
    <property type="entry name" value="Protein-arginine deiminase type-2"/>
    <property type="match status" value="2"/>
</dbReference>
<dbReference type="GO" id="GO:0005634">
    <property type="term" value="C:nucleus"/>
    <property type="evidence" value="ECO:0007669"/>
    <property type="project" value="UniProtKB-SubCell"/>
</dbReference>
<dbReference type="GO" id="GO:0060473">
    <property type="term" value="C:cortical granule"/>
    <property type="evidence" value="ECO:0007669"/>
    <property type="project" value="UniProtKB-SubCell"/>
</dbReference>
<evidence type="ECO:0000256" key="3">
    <source>
        <dbReference type="ARBA" id="ARBA00004463"/>
    </source>
</evidence>
<dbReference type="Pfam" id="PF08526">
    <property type="entry name" value="PAD_N"/>
    <property type="match status" value="2"/>
</dbReference>
<dbReference type="PANTHER" id="PTHR10837">
    <property type="entry name" value="PEPTIDYLARGININE DEIMINASE"/>
    <property type="match status" value="1"/>
</dbReference>
<accession>A0AAW0HBW5</accession>
<evidence type="ECO:0000313" key="33">
    <source>
        <dbReference type="EMBL" id="KAK7799349.1"/>
    </source>
</evidence>
<comment type="subcellular location">
    <subcellularLocation>
        <location evidence="3">Cytoplasmic granule</location>
    </subcellularLocation>
    <subcellularLocation>
        <location evidence="19">Cytoplasmic vesicle</location>
        <location evidence="19">Secretory vesicle</location>
        <location evidence="19">Cortical granule</location>
    </subcellularLocation>
    <subcellularLocation>
        <location evidence="2">Nucleus</location>
    </subcellularLocation>
</comment>
<evidence type="ECO:0000256" key="2">
    <source>
        <dbReference type="ARBA" id="ARBA00004123"/>
    </source>
</evidence>
<dbReference type="SUPFAM" id="SSF110083">
    <property type="entry name" value="Peptidylarginine deiminase Pad4, middle domain"/>
    <property type="match status" value="2"/>
</dbReference>
<comment type="similarity">
    <text evidence="4">Belongs to the protein arginine deiminase family.</text>
</comment>
<evidence type="ECO:0000256" key="8">
    <source>
        <dbReference type="ARBA" id="ARBA00022588"/>
    </source>
</evidence>
<feature type="domain" description="Protein-arginine deiminase (PAD) N-terminal" evidence="31">
    <location>
        <begin position="1"/>
        <end position="111"/>
    </location>
</feature>
<evidence type="ECO:0000256" key="11">
    <source>
        <dbReference type="ARBA" id="ARBA00022837"/>
    </source>
</evidence>
<evidence type="ECO:0000256" key="28">
    <source>
        <dbReference type="ARBA" id="ARBA00093439"/>
    </source>
</evidence>
<name>A0AAW0HBW5_MYOGA</name>
<evidence type="ECO:0000256" key="14">
    <source>
        <dbReference type="ARBA" id="ARBA00022934"/>
    </source>
</evidence>
<dbReference type="SUPFAM" id="SSF55909">
    <property type="entry name" value="Pentein"/>
    <property type="match status" value="2"/>
</dbReference>
<dbReference type="GO" id="GO:0140094">
    <property type="term" value="F:structural constituent of cytoplasmic lattice"/>
    <property type="evidence" value="ECO:0007669"/>
    <property type="project" value="UniProtKB-ARBA"/>
</dbReference>
<reference evidence="33 34" key="1">
    <citation type="journal article" date="2023" name="bioRxiv">
        <title>Conserved and derived expression patterns and positive selection on dental genes reveal complex evolutionary context of ever-growing rodent molars.</title>
        <authorList>
            <person name="Calamari Z.T."/>
            <person name="Song A."/>
            <person name="Cohen E."/>
            <person name="Akter M."/>
            <person name="Roy R.D."/>
            <person name="Hallikas O."/>
            <person name="Christensen M.M."/>
            <person name="Li P."/>
            <person name="Marangoni P."/>
            <person name="Jernvall J."/>
            <person name="Klein O.D."/>
        </authorList>
    </citation>
    <scope>NUCLEOTIDE SEQUENCE [LARGE SCALE GENOMIC DNA]</scope>
    <source>
        <strain evidence="33">V071</strain>
    </source>
</reference>
<keyword evidence="16" id="KW-0804">Transcription</keyword>
<keyword evidence="17" id="KW-0539">Nucleus</keyword>
<dbReference type="EMBL" id="JBBHLL010000623">
    <property type="protein sequence ID" value="KAK7799349.1"/>
    <property type="molecule type" value="Genomic_DNA"/>
</dbReference>
<evidence type="ECO:0000256" key="5">
    <source>
        <dbReference type="ARBA" id="ARBA00012200"/>
    </source>
</evidence>
<evidence type="ECO:0000256" key="13">
    <source>
        <dbReference type="ARBA" id="ARBA00022859"/>
    </source>
</evidence>
<dbReference type="GO" id="GO:0140089">
    <property type="term" value="P:protein storage"/>
    <property type="evidence" value="ECO:0007669"/>
    <property type="project" value="UniProtKB-ARBA"/>
</dbReference>
<evidence type="ECO:0000256" key="23">
    <source>
        <dbReference type="ARBA" id="ARBA00078180"/>
    </source>
</evidence>
<keyword evidence="34" id="KW-1185">Reference proteome</keyword>
<dbReference type="Gene3D" id="2.60.40.1700">
    <property type="entry name" value="Protein-arginine deiminase, central domain"/>
    <property type="match status" value="2"/>
</dbReference>
<evidence type="ECO:0000256" key="18">
    <source>
        <dbReference type="ARBA" id="ARBA00023329"/>
    </source>
</evidence>
<evidence type="ECO:0000256" key="1">
    <source>
        <dbReference type="ARBA" id="ARBA00001913"/>
    </source>
</evidence>
<comment type="caution">
    <text evidence="33">The sequence shown here is derived from an EMBL/GenBank/DDBJ whole genome shotgun (WGS) entry which is preliminary data.</text>
</comment>
<keyword evidence="9" id="KW-0479">Metal-binding</keyword>
<comment type="catalytic activity">
    <reaction evidence="20">
        <text>L-arginyl-[protein] + H2O = L-citrullyl-[protein] + NH4(+)</text>
        <dbReference type="Rhea" id="RHEA:18089"/>
        <dbReference type="Rhea" id="RHEA-COMP:10532"/>
        <dbReference type="Rhea" id="RHEA-COMP:10588"/>
        <dbReference type="ChEBI" id="CHEBI:15377"/>
        <dbReference type="ChEBI" id="CHEBI:28938"/>
        <dbReference type="ChEBI" id="CHEBI:29965"/>
        <dbReference type="ChEBI" id="CHEBI:83397"/>
        <dbReference type="EC" id="3.5.3.15"/>
    </reaction>
</comment>
<evidence type="ECO:0000259" key="31">
    <source>
        <dbReference type="Pfam" id="PF08526"/>
    </source>
</evidence>
<keyword evidence="10" id="KW-0378">Hydrolase</keyword>
<gene>
    <name evidence="33" type="ORF">U0070_025923</name>
</gene>
<evidence type="ECO:0000256" key="21">
    <source>
        <dbReference type="ARBA" id="ARBA00069326"/>
    </source>
</evidence>
<evidence type="ECO:0000256" key="16">
    <source>
        <dbReference type="ARBA" id="ARBA00023163"/>
    </source>
</evidence>
<evidence type="ECO:0000256" key="27">
    <source>
        <dbReference type="ARBA" id="ARBA00082895"/>
    </source>
</evidence>
<keyword evidence="18" id="KW-0968">Cytoplasmic vesicle</keyword>
<dbReference type="GO" id="GO:0140095">
    <property type="term" value="C:cytoplasmic lattice"/>
    <property type="evidence" value="ECO:0007669"/>
    <property type="project" value="UniProtKB-ARBA"/>
</dbReference>
<evidence type="ECO:0000256" key="25">
    <source>
        <dbReference type="ARBA" id="ARBA00078367"/>
    </source>
</evidence>
<evidence type="ECO:0000256" key="4">
    <source>
        <dbReference type="ARBA" id="ARBA00008166"/>
    </source>
</evidence>
<dbReference type="Pfam" id="PF03068">
    <property type="entry name" value="PAD"/>
    <property type="match status" value="2"/>
</dbReference>
<keyword evidence="6" id="KW-0963">Cytoplasm</keyword>
<evidence type="ECO:0000256" key="9">
    <source>
        <dbReference type="ARBA" id="ARBA00022723"/>
    </source>
</evidence>
<feature type="domain" description="Protein-arginine deiminase (PAD) central" evidence="32">
    <location>
        <begin position="790"/>
        <end position="944"/>
    </location>
</feature>
<evidence type="ECO:0000256" key="29">
    <source>
        <dbReference type="ARBA" id="ARBA00093588"/>
    </source>
</evidence>
<proteinExistence type="inferred from homology"/>
<feature type="domain" description="Protein-arginine deiminase (PAD) N-terminal" evidence="31">
    <location>
        <begin position="706"/>
        <end position="788"/>
    </location>
</feature>
<dbReference type="FunFam" id="2.60.40.1860:FF:000003">
    <property type="entry name" value="Protein-arginine deiminase type-4"/>
    <property type="match status" value="1"/>
</dbReference>
<dbReference type="PANTHER" id="PTHR10837:SF3">
    <property type="entry name" value="PROTEIN-ARGININE DEIMINASE TYPE-4"/>
    <property type="match status" value="1"/>
</dbReference>
<feature type="domain" description="Protein-arginine deiminase C-terminal" evidence="30">
    <location>
        <begin position="956"/>
        <end position="1354"/>
    </location>
</feature>
<keyword evidence="11" id="KW-0106">Calcium</keyword>
<evidence type="ECO:0000256" key="20">
    <source>
        <dbReference type="ARBA" id="ARBA00048487"/>
    </source>
</evidence>
<keyword evidence="13" id="KW-0391">Immunity</keyword>
<evidence type="ECO:0000256" key="24">
    <source>
        <dbReference type="ARBA" id="ARBA00078308"/>
    </source>
</evidence>
<evidence type="ECO:0000256" key="19">
    <source>
        <dbReference type="ARBA" id="ARBA00037865"/>
    </source>
</evidence>
<dbReference type="InterPro" id="IPR013733">
    <property type="entry name" value="Prot_Arg_deaminase_cen_dom"/>
</dbReference>
<dbReference type="CDD" id="cd04214">
    <property type="entry name" value="PAD_N"/>
    <property type="match status" value="1"/>
</dbReference>
<dbReference type="SUPFAM" id="SSF49503">
    <property type="entry name" value="Cupredoxins"/>
    <property type="match status" value="2"/>
</dbReference>
<dbReference type="InterPro" id="IPR004303">
    <property type="entry name" value="PAD"/>
</dbReference>
<comment type="function">
    <text evidence="28">Structural constituent of cytoplasmic lattices, which plays a key role in early embryonic development. Cytoplasmic lattices consist in fibrous structures found in the cytoplasm of oocytes and preimplantation embryos. They are required to store maternal proteins critical for embryonic development, such as ribosomal proteins and proteins that control epigenetic reprogramming of the preimplantation embryo, and prevent their degradation or activation. In contrast to other members of the family, does not show protein-arginine deiminase activity due to its inability to bind Ca(2+).</text>
</comment>
<evidence type="ECO:0000256" key="26">
    <source>
        <dbReference type="ARBA" id="ARBA00078405"/>
    </source>
</evidence>
<protein>
    <recommendedName>
        <fullName evidence="21">Inactive protein-arginine deiminase type-6</fullName>
        <ecNumber evidence="5">3.5.3.15</ecNumber>
    </recommendedName>
    <alternativeName>
        <fullName evidence="24">Peptidylarginine deiminase IV</fullName>
    </alternativeName>
    <alternativeName>
        <fullName evidence="26">Peptidylarginine deiminase VI</fullName>
    </alternativeName>
    <alternativeName>
        <fullName evidence="25">Protein-arginine deiminase type IV</fullName>
    </alternativeName>
    <alternativeName>
        <fullName evidence="23">Protein-arginine deiminase type VI</fullName>
    </alternativeName>
    <alternativeName>
        <fullName evidence="22">Protein-arginine deiminase type-4</fullName>
    </alternativeName>
    <alternativeName>
        <fullName evidence="27">Protein-arginine deiminase type-6</fullName>
    </alternativeName>
</protein>
<evidence type="ECO:0000256" key="10">
    <source>
        <dbReference type="ARBA" id="ARBA00022801"/>
    </source>
</evidence>
<evidence type="ECO:0000256" key="12">
    <source>
        <dbReference type="ARBA" id="ARBA00022853"/>
    </source>
</evidence>
<dbReference type="Pfam" id="PF08527">
    <property type="entry name" value="PAD_M"/>
    <property type="match status" value="2"/>
</dbReference>
<dbReference type="InterPro" id="IPR013530">
    <property type="entry name" value="PAD_C"/>
</dbReference>
<dbReference type="InterPro" id="IPR036556">
    <property type="entry name" value="PAD_central_sf"/>
</dbReference>
<dbReference type="InterPro" id="IPR038685">
    <property type="entry name" value="PAD_N_sf"/>
</dbReference>
<dbReference type="FunFam" id="2.60.40.1700:FF:000002">
    <property type="entry name" value="Peptidyl arginine deiminase 6"/>
    <property type="match status" value="1"/>
</dbReference>
<keyword evidence="8" id="KW-0399">Innate immunity</keyword>
<dbReference type="InterPro" id="IPR013732">
    <property type="entry name" value="PAD_N"/>
</dbReference>
<dbReference type="FunFam" id="2.60.40.1700:FF:000001">
    <property type="entry name" value="Protein-arginine deiminase type-2"/>
    <property type="match status" value="1"/>
</dbReference>
<organism evidence="33 34">
    <name type="scientific">Myodes glareolus</name>
    <name type="common">Bank vole</name>
    <name type="synonym">Clethrionomys glareolus</name>
    <dbReference type="NCBI Taxonomy" id="447135"/>
    <lineage>
        <taxon>Eukaryota</taxon>
        <taxon>Metazoa</taxon>
        <taxon>Chordata</taxon>
        <taxon>Craniata</taxon>
        <taxon>Vertebrata</taxon>
        <taxon>Euteleostomi</taxon>
        <taxon>Mammalia</taxon>
        <taxon>Eutheria</taxon>
        <taxon>Euarchontoglires</taxon>
        <taxon>Glires</taxon>
        <taxon>Rodentia</taxon>
        <taxon>Myomorpha</taxon>
        <taxon>Muroidea</taxon>
        <taxon>Cricetidae</taxon>
        <taxon>Arvicolinae</taxon>
        <taxon>Myodes</taxon>
    </lineage>
</organism>
<dbReference type="GO" id="GO:0005509">
    <property type="term" value="F:calcium ion binding"/>
    <property type="evidence" value="ECO:0007669"/>
    <property type="project" value="InterPro"/>
</dbReference>
<evidence type="ECO:0000259" key="32">
    <source>
        <dbReference type="Pfam" id="PF08527"/>
    </source>
</evidence>
<evidence type="ECO:0000256" key="6">
    <source>
        <dbReference type="ARBA" id="ARBA00022490"/>
    </source>
</evidence>
<dbReference type="GO" id="GO:0045087">
    <property type="term" value="P:innate immune response"/>
    <property type="evidence" value="ECO:0007669"/>
    <property type="project" value="UniProtKB-KW"/>
</dbReference>
<feature type="domain" description="Protein-arginine deiminase C-terminal" evidence="30">
    <location>
        <begin position="287"/>
        <end position="663"/>
    </location>
</feature>
<feature type="domain" description="Protein-arginine deiminase (PAD) central" evidence="32">
    <location>
        <begin position="113"/>
        <end position="276"/>
    </location>
</feature>
<dbReference type="EC" id="3.5.3.15" evidence="5"/>
<keyword evidence="14" id="KW-0164">Citrullination</keyword>
<comment type="cofactor">
    <cofactor evidence="1">
        <name>Ca(2+)</name>
        <dbReference type="ChEBI" id="CHEBI:29108"/>
    </cofactor>
</comment>
<evidence type="ECO:0000256" key="17">
    <source>
        <dbReference type="ARBA" id="ARBA00023242"/>
    </source>
</evidence>
<keyword evidence="12" id="KW-0156">Chromatin regulator</keyword>
<comment type="subunit">
    <text evidence="29">Homodimers. Associates with alpha-tubulin.</text>
</comment>
<dbReference type="InterPro" id="IPR008972">
    <property type="entry name" value="Cupredoxin"/>
</dbReference>
<keyword evidence="7" id="KW-0597">Phosphoprotein</keyword>
<dbReference type="Gene3D" id="2.60.40.1860">
    <property type="entry name" value="Protein-arginine deiminase, N-terminal domain"/>
    <property type="match status" value="2"/>
</dbReference>
<evidence type="ECO:0000313" key="34">
    <source>
        <dbReference type="Proteomes" id="UP001488838"/>
    </source>
</evidence>
<dbReference type="GO" id="GO:0004668">
    <property type="term" value="F:protein-arginine deiminase activity"/>
    <property type="evidence" value="ECO:0007669"/>
    <property type="project" value="UniProtKB-EC"/>
</dbReference>
<evidence type="ECO:0000259" key="30">
    <source>
        <dbReference type="Pfam" id="PF03068"/>
    </source>
</evidence>
<keyword evidence="15" id="KW-0805">Transcription regulation</keyword>
<evidence type="ECO:0000256" key="7">
    <source>
        <dbReference type="ARBA" id="ARBA00022553"/>
    </source>
</evidence>
<evidence type="ECO:0000256" key="22">
    <source>
        <dbReference type="ARBA" id="ARBA00070657"/>
    </source>
</evidence>
<dbReference type="GO" id="GO:0006325">
    <property type="term" value="P:chromatin organization"/>
    <property type="evidence" value="ECO:0007669"/>
    <property type="project" value="UniProtKB-KW"/>
</dbReference>